<dbReference type="SMART" id="SM00448">
    <property type="entry name" value="REC"/>
    <property type="match status" value="1"/>
</dbReference>
<dbReference type="InterPro" id="IPR029787">
    <property type="entry name" value="Nucleotide_cyclase"/>
</dbReference>
<dbReference type="EMBL" id="JAATJA010000002">
    <property type="protein sequence ID" value="NJB68355.1"/>
    <property type="molecule type" value="Genomic_DNA"/>
</dbReference>
<dbReference type="GO" id="GO:0052621">
    <property type="term" value="F:diguanylate cyclase activity"/>
    <property type="evidence" value="ECO:0007669"/>
    <property type="project" value="UniProtKB-EC"/>
</dbReference>
<evidence type="ECO:0000256" key="2">
    <source>
        <dbReference type="ARBA" id="ARBA00034247"/>
    </source>
</evidence>
<organism evidence="6 7">
    <name type="scientific">Desulfobaculum xiamenense</name>
    <dbReference type="NCBI Taxonomy" id="995050"/>
    <lineage>
        <taxon>Bacteria</taxon>
        <taxon>Pseudomonadati</taxon>
        <taxon>Thermodesulfobacteriota</taxon>
        <taxon>Desulfovibrionia</taxon>
        <taxon>Desulfovibrionales</taxon>
        <taxon>Desulfovibrionaceae</taxon>
        <taxon>Desulfobaculum</taxon>
    </lineage>
</organism>
<keyword evidence="7" id="KW-1185">Reference proteome</keyword>
<evidence type="ECO:0000259" key="4">
    <source>
        <dbReference type="PROSITE" id="PS50110"/>
    </source>
</evidence>
<evidence type="ECO:0000313" key="6">
    <source>
        <dbReference type="EMBL" id="NJB68355.1"/>
    </source>
</evidence>
<comment type="caution">
    <text evidence="6">The sequence shown here is derived from an EMBL/GenBank/DDBJ whole genome shotgun (WGS) entry which is preliminary data.</text>
</comment>
<dbReference type="InterPro" id="IPR043128">
    <property type="entry name" value="Rev_trsase/Diguanyl_cyclase"/>
</dbReference>
<dbReference type="Pfam" id="PF00990">
    <property type="entry name" value="GGDEF"/>
    <property type="match status" value="1"/>
</dbReference>
<dbReference type="Gene3D" id="3.40.50.2300">
    <property type="match status" value="1"/>
</dbReference>
<evidence type="ECO:0000256" key="1">
    <source>
        <dbReference type="ARBA" id="ARBA00012528"/>
    </source>
</evidence>
<dbReference type="PANTHER" id="PTHR45138">
    <property type="entry name" value="REGULATORY COMPONENTS OF SENSORY TRANSDUCTION SYSTEM"/>
    <property type="match status" value="1"/>
</dbReference>
<feature type="modified residue" description="4-aspartylphosphate" evidence="3">
    <location>
        <position position="58"/>
    </location>
</feature>
<comment type="catalytic activity">
    <reaction evidence="2">
        <text>2 GTP = 3',3'-c-di-GMP + 2 diphosphate</text>
        <dbReference type="Rhea" id="RHEA:24898"/>
        <dbReference type="ChEBI" id="CHEBI:33019"/>
        <dbReference type="ChEBI" id="CHEBI:37565"/>
        <dbReference type="ChEBI" id="CHEBI:58805"/>
        <dbReference type="EC" id="2.7.7.65"/>
    </reaction>
</comment>
<accession>A0A846QSE0</accession>
<feature type="domain" description="Response regulatory" evidence="4">
    <location>
        <begin position="9"/>
        <end position="125"/>
    </location>
</feature>
<dbReference type="GO" id="GO:1902201">
    <property type="term" value="P:negative regulation of bacterial-type flagellum-dependent cell motility"/>
    <property type="evidence" value="ECO:0007669"/>
    <property type="project" value="TreeGrafter"/>
</dbReference>
<sequence length="306" mass="33927">MEGGTEKQRVLIVDDSSFNISILGSALSEEYEVSVATNGRDAIAVAEAEPHPDLILLDIIMPGMDGHQVCRELKSRSTTQGIPIIFITAMNQEGDEMRGLELGAVDYITKPFSIPIVRARVRTHLDLKRKTDILEHLSSLDGLTGIPNRRRFDEVLDLEWRRLQRTGSPLSVVMLDIDFFKKFNDHYGHAAGDGCLRHVAGALRATLKRPHDFVARYGGEEFVAVLPDTDFDGAVRIAQTMREAIESLGLMHEHSDVTNHVTVSVGVCTTIPGKEKHSEDLLTTADRMLYRAKDGGRNRVEGMSLP</sequence>
<dbReference type="Proteomes" id="UP000580856">
    <property type="component" value="Unassembled WGS sequence"/>
</dbReference>
<dbReference type="RefSeq" id="WP_167941429.1">
    <property type="nucleotide sequence ID" value="NZ_JAATJA010000002.1"/>
</dbReference>
<dbReference type="GO" id="GO:0043709">
    <property type="term" value="P:cell adhesion involved in single-species biofilm formation"/>
    <property type="evidence" value="ECO:0007669"/>
    <property type="project" value="TreeGrafter"/>
</dbReference>
<evidence type="ECO:0000313" key="7">
    <source>
        <dbReference type="Proteomes" id="UP000580856"/>
    </source>
</evidence>
<reference evidence="6 7" key="1">
    <citation type="submission" date="2020-03" db="EMBL/GenBank/DDBJ databases">
        <title>Genomic Encyclopedia of Type Strains, Phase IV (KMG-IV): sequencing the most valuable type-strain genomes for metagenomic binning, comparative biology and taxonomic classification.</title>
        <authorList>
            <person name="Goeker M."/>
        </authorList>
    </citation>
    <scope>NUCLEOTIDE SEQUENCE [LARGE SCALE GENOMIC DNA]</scope>
    <source>
        <strain evidence="6 7">DSM 24233</strain>
    </source>
</reference>
<dbReference type="CDD" id="cd01949">
    <property type="entry name" value="GGDEF"/>
    <property type="match status" value="1"/>
</dbReference>
<dbReference type="GO" id="GO:0000160">
    <property type="term" value="P:phosphorelay signal transduction system"/>
    <property type="evidence" value="ECO:0007669"/>
    <property type="project" value="InterPro"/>
</dbReference>
<dbReference type="SMART" id="SM00267">
    <property type="entry name" value="GGDEF"/>
    <property type="match status" value="1"/>
</dbReference>
<name>A0A846QSE0_9BACT</name>
<dbReference type="InterPro" id="IPR011006">
    <property type="entry name" value="CheY-like_superfamily"/>
</dbReference>
<dbReference type="GO" id="GO:0005886">
    <property type="term" value="C:plasma membrane"/>
    <property type="evidence" value="ECO:0007669"/>
    <property type="project" value="TreeGrafter"/>
</dbReference>
<evidence type="ECO:0000256" key="3">
    <source>
        <dbReference type="PROSITE-ProRule" id="PRU00169"/>
    </source>
</evidence>
<dbReference type="InterPro" id="IPR050469">
    <property type="entry name" value="Diguanylate_Cyclase"/>
</dbReference>
<proteinExistence type="predicted"/>
<dbReference type="PANTHER" id="PTHR45138:SF9">
    <property type="entry name" value="DIGUANYLATE CYCLASE DGCM-RELATED"/>
    <property type="match status" value="1"/>
</dbReference>
<dbReference type="Pfam" id="PF00072">
    <property type="entry name" value="Response_reg"/>
    <property type="match status" value="1"/>
</dbReference>
<feature type="domain" description="GGDEF" evidence="5">
    <location>
        <begin position="168"/>
        <end position="305"/>
    </location>
</feature>
<dbReference type="InterPro" id="IPR001789">
    <property type="entry name" value="Sig_transdc_resp-reg_receiver"/>
</dbReference>
<dbReference type="Gene3D" id="3.30.70.270">
    <property type="match status" value="1"/>
</dbReference>
<gene>
    <name evidence="6" type="ORF">GGQ74_002028</name>
</gene>
<dbReference type="FunFam" id="3.30.70.270:FF:000001">
    <property type="entry name" value="Diguanylate cyclase domain protein"/>
    <property type="match status" value="1"/>
</dbReference>
<dbReference type="PROSITE" id="PS50110">
    <property type="entry name" value="RESPONSE_REGULATORY"/>
    <property type="match status" value="1"/>
</dbReference>
<dbReference type="SUPFAM" id="SSF52172">
    <property type="entry name" value="CheY-like"/>
    <property type="match status" value="1"/>
</dbReference>
<dbReference type="NCBIfam" id="TIGR00254">
    <property type="entry name" value="GGDEF"/>
    <property type="match status" value="1"/>
</dbReference>
<dbReference type="EC" id="2.7.7.65" evidence="1"/>
<protein>
    <recommendedName>
        <fullName evidence="1">diguanylate cyclase</fullName>
        <ecNumber evidence="1">2.7.7.65</ecNumber>
    </recommendedName>
</protein>
<dbReference type="AlphaFoldDB" id="A0A846QSE0"/>
<evidence type="ECO:0000259" key="5">
    <source>
        <dbReference type="PROSITE" id="PS50887"/>
    </source>
</evidence>
<dbReference type="SUPFAM" id="SSF55073">
    <property type="entry name" value="Nucleotide cyclase"/>
    <property type="match status" value="1"/>
</dbReference>
<dbReference type="InterPro" id="IPR000160">
    <property type="entry name" value="GGDEF_dom"/>
</dbReference>
<keyword evidence="3" id="KW-0597">Phosphoprotein</keyword>
<dbReference type="PROSITE" id="PS50887">
    <property type="entry name" value="GGDEF"/>
    <property type="match status" value="1"/>
</dbReference>